<dbReference type="Gene3D" id="3.40.50.720">
    <property type="entry name" value="NAD(P)-binding Rossmann-like Domain"/>
    <property type="match status" value="1"/>
</dbReference>
<dbReference type="PROSITE" id="PS50075">
    <property type="entry name" value="CARRIER"/>
    <property type="match status" value="1"/>
</dbReference>
<name>A0AAV9UQ61_9PEZI</name>
<keyword evidence="6" id="KW-1185">Reference proteome</keyword>
<evidence type="ECO:0000256" key="3">
    <source>
        <dbReference type="ARBA" id="ARBA00029454"/>
    </source>
</evidence>
<keyword evidence="1" id="KW-0596">Phosphopantetheine</keyword>
<evidence type="ECO:0000313" key="5">
    <source>
        <dbReference type="EMBL" id="KAK6346621.1"/>
    </source>
</evidence>
<dbReference type="GO" id="GO:0031177">
    <property type="term" value="F:phosphopantetheine binding"/>
    <property type="evidence" value="ECO:0007669"/>
    <property type="project" value="InterPro"/>
</dbReference>
<reference evidence="5 6" key="1">
    <citation type="submission" date="2019-10" db="EMBL/GenBank/DDBJ databases">
        <authorList>
            <person name="Palmer J.M."/>
        </authorList>
    </citation>
    <scope>NUCLEOTIDE SEQUENCE [LARGE SCALE GENOMIC DNA]</scope>
    <source>
        <strain evidence="5 6">TWF696</strain>
    </source>
</reference>
<feature type="domain" description="Carrier" evidence="4">
    <location>
        <begin position="529"/>
        <end position="606"/>
    </location>
</feature>
<sequence>MPIIQKSPSPEVLLPGCGMIDLFLHQAEARPTQEAFVEGDFTVTYAELLAMVKRFACELRQEAIRFEEPIGILAEKGLDHIIAQLAVVFVGATCIPLDLSLSDEQIQVLLEDAGSMYIVTDSGNQHRLFGNVKRTTVSYGKLSRVSEEALSCAPAQTYPDTRSHILYTSGSTGKPKGVQDLAIGIYRMIQWSGVNPTDRVGHATNPSFDVSLLDIWIPLLCGATIVHIRKDVLIDPFAFAKTLKESRVSWMHVTTGLFNIIAAACPGAFSSLRCVLTGGEAANVKAMRSVLENDRPGKLVNCYGPTECSIWCTSHEVTLEELVAGYVSIGKPIYGTDIYLLDENLKLVHGTNIGEICVSGVGVSPGYLNRPEINEKAFVTVSGISQDGKAKRIYRTGDLARYDNSGLIEYIGRRDNQVKIRGFRIELEAIEVALLNTELVSSASAVKIQPPEAGAGAFLLAYVVLKPTNGNSLETVSEKLAGALPEYAIPRLQAIDKLPLNSSGKVHRKKLVEMYFESCSKMSAEPSYREDLPTIERLRSIWLHTLVQPSCNIGTHDNYFALGGTSLQAATLIIKIREEFGVTMTTNALYQHQTLSEMAQYIDHGHNSAVNSIDTERYMLEDARLSDGFEPLDGPIPDWRSNKEGDVFVTGATGFLGAYLVDALLQMPEIKTIRCLVRAKDAAHGLSRIRQAFVKYGISISKQQEGLMSKLVILPGDLADPTLGLGQAGFEELARLCSVIFHFGALVNYVQPYIVHRPANTIGTLNILRLAVSGRPKTIHYSSTFVAHGPTGLFNGHIGLSEDEPLDAYLEGLAYDLGYAQSQWVAEQLLWRAIKKGIPIAIYRPGFILGHSETGYGNPDDFMGRFIVSCIKMGTYPLLPKQRKEFIPVDHCVRDILHISSSNTNLGRAYAIVPLDSSASVEWNDTFEILKGCGNFNLRGLPYRSWVDQLPEVVDEQLQPLMPMFKEKVYGELTRWEVYENMATYRTDNTRRAIANSEHPEGCSPLNERLLRLYLKGWFEQTENLKLIGLIRPVNVTKANDPTCFTKQPFTVQIHALPAELC</sequence>
<accession>A0AAV9UQ61</accession>
<dbReference type="PROSITE" id="PS00455">
    <property type="entry name" value="AMP_BINDING"/>
    <property type="match status" value="1"/>
</dbReference>
<dbReference type="NCBIfam" id="TIGR01733">
    <property type="entry name" value="AA-adenyl-dom"/>
    <property type="match status" value="1"/>
</dbReference>
<dbReference type="Proteomes" id="UP001375240">
    <property type="component" value="Unassembled WGS sequence"/>
</dbReference>
<organism evidence="5 6">
    <name type="scientific">Orbilia brochopaga</name>
    <dbReference type="NCBI Taxonomy" id="3140254"/>
    <lineage>
        <taxon>Eukaryota</taxon>
        <taxon>Fungi</taxon>
        <taxon>Dikarya</taxon>
        <taxon>Ascomycota</taxon>
        <taxon>Pezizomycotina</taxon>
        <taxon>Orbiliomycetes</taxon>
        <taxon>Orbiliales</taxon>
        <taxon>Orbiliaceae</taxon>
        <taxon>Orbilia</taxon>
    </lineage>
</organism>
<comment type="caution">
    <text evidence="5">The sequence shown here is derived from an EMBL/GenBank/DDBJ whole genome shotgun (WGS) entry which is preliminary data.</text>
</comment>
<dbReference type="InterPro" id="IPR000873">
    <property type="entry name" value="AMP-dep_synth/lig_dom"/>
</dbReference>
<dbReference type="InterPro" id="IPR009081">
    <property type="entry name" value="PP-bd_ACP"/>
</dbReference>
<evidence type="ECO:0000313" key="6">
    <source>
        <dbReference type="Proteomes" id="UP001375240"/>
    </source>
</evidence>
<dbReference type="PANTHER" id="PTHR44845:SF6">
    <property type="entry name" value="BETA-ALANINE-ACTIVATING ENZYME"/>
    <property type="match status" value="1"/>
</dbReference>
<evidence type="ECO:0000259" key="4">
    <source>
        <dbReference type="PROSITE" id="PS50075"/>
    </source>
</evidence>
<dbReference type="PANTHER" id="PTHR44845">
    <property type="entry name" value="CARRIER DOMAIN-CONTAINING PROTEIN"/>
    <property type="match status" value="1"/>
</dbReference>
<dbReference type="NCBIfam" id="TIGR01746">
    <property type="entry name" value="Thioester-redct"/>
    <property type="match status" value="1"/>
</dbReference>
<dbReference type="InterPro" id="IPR020845">
    <property type="entry name" value="AMP-binding_CS"/>
</dbReference>
<evidence type="ECO:0000256" key="2">
    <source>
        <dbReference type="ARBA" id="ARBA00022553"/>
    </source>
</evidence>
<evidence type="ECO:0000256" key="1">
    <source>
        <dbReference type="ARBA" id="ARBA00022450"/>
    </source>
</evidence>
<dbReference type="CDD" id="cd05930">
    <property type="entry name" value="A_NRPS"/>
    <property type="match status" value="1"/>
</dbReference>
<dbReference type="InterPro" id="IPR036291">
    <property type="entry name" value="NAD(P)-bd_dom_sf"/>
</dbReference>
<proteinExistence type="inferred from homology"/>
<keyword evidence="2" id="KW-0597">Phosphoprotein</keyword>
<dbReference type="Gene3D" id="3.30.300.30">
    <property type="match status" value="1"/>
</dbReference>
<dbReference type="InterPro" id="IPR010080">
    <property type="entry name" value="Thioester_reductase-like_dom"/>
</dbReference>
<comment type="similarity">
    <text evidence="3">Belongs to the NRP synthetase family.</text>
</comment>
<dbReference type="SUPFAM" id="SSF47336">
    <property type="entry name" value="ACP-like"/>
    <property type="match status" value="1"/>
</dbReference>
<dbReference type="Pfam" id="PF00501">
    <property type="entry name" value="AMP-binding"/>
    <property type="match status" value="1"/>
</dbReference>
<protein>
    <recommendedName>
        <fullName evidence="4">Carrier domain-containing protein</fullName>
    </recommendedName>
</protein>
<dbReference type="SUPFAM" id="SSF51735">
    <property type="entry name" value="NAD(P)-binding Rossmann-fold domains"/>
    <property type="match status" value="1"/>
</dbReference>
<dbReference type="SMART" id="SM00823">
    <property type="entry name" value="PKS_PP"/>
    <property type="match status" value="1"/>
</dbReference>
<dbReference type="InterPro" id="IPR020806">
    <property type="entry name" value="PKS_PP-bd"/>
</dbReference>
<dbReference type="InterPro" id="IPR045851">
    <property type="entry name" value="AMP-bd_C_sf"/>
</dbReference>
<dbReference type="Gene3D" id="3.40.50.980">
    <property type="match status" value="2"/>
</dbReference>
<dbReference type="EMBL" id="JAVHNQ010000005">
    <property type="protein sequence ID" value="KAK6346621.1"/>
    <property type="molecule type" value="Genomic_DNA"/>
</dbReference>
<dbReference type="AlphaFoldDB" id="A0AAV9UQ61"/>
<gene>
    <name evidence="5" type="ORF">TWF696_006741</name>
</gene>
<dbReference type="Pfam" id="PF00550">
    <property type="entry name" value="PP-binding"/>
    <property type="match status" value="1"/>
</dbReference>
<dbReference type="InterPro" id="IPR010071">
    <property type="entry name" value="AA_adenyl_dom"/>
</dbReference>
<dbReference type="InterPro" id="IPR013120">
    <property type="entry name" value="FAR_NAD-bd"/>
</dbReference>
<dbReference type="Gene3D" id="2.30.38.10">
    <property type="entry name" value="Luciferase, Domain 3"/>
    <property type="match status" value="1"/>
</dbReference>
<dbReference type="CDD" id="cd05235">
    <property type="entry name" value="SDR_e1"/>
    <property type="match status" value="1"/>
</dbReference>
<dbReference type="Pfam" id="PF07993">
    <property type="entry name" value="NAD_binding_4"/>
    <property type="match status" value="1"/>
</dbReference>
<dbReference type="Gene3D" id="1.10.1200.10">
    <property type="entry name" value="ACP-like"/>
    <property type="match status" value="1"/>
</dbReference>
<dbReference type="InterPro" id="IPR036736">
    <property type="entry name" value="ACP-like_sf"/>
</dbReference>
<dbReference type="SUPFAM" id="SSF56801">
    <property type="entry name" value="Acetyl-CoA synthetase-like"/>
    <property type="match status" value="1"/>
</dbReference>